<proteinExistence type="predicted"/>
<evidence type="ECO:0000313" key="3">
    <source>
        <dbReference type="Proteomes" id="UP000070589"/>
    </source>
</evidence>
<gene>
    <name evidence="2" type="ORF">AKJ62_04965</name>
</gene>
<sequence>MRNLRISDNGKSFQIKRGSEGFPPIDQKEKGKRMVKLEITESGEFSMTHSPTKDENVPITGFFVEFEITEN</sequence>
<dbReference type="AlphaFoldDB" id="A0A133U2W7"/>
<comment type="caution">
    <text evidence="2">The sequence shown here is derived from an EMBL/GenBank/DDBJ whole genome shotgun (WGS) entry which is preliminary data.</text>
</comment>
<reference evidence="2 3" key="1">
    <citation type="journal article" date="2016" name="Sci. Rep.">
        <title>Metabolic traits of an uncultured archaeal lineage -MSBL1- from brine pools of the Red Sea.</title>
        <authorList>
            <person name="Mwirichia R."/>
            <person name="Alam I."/>
            <person name="Rashid M."/>
            <person name="Vinu M."/>
            <person name="Ba-Alawi W."/>
            <person name="Anthony Kamau A."/>
            <person name="Kamanda Ngugi D."/>
            <person name="Goker M."/>
            <person name="Klenk H.P."/>
            <person name="Bajic V."/>
            <person name="Stingl U."/>
        </authorList>
    </citation>
    <scope>NUCLEOTIDE SEQUENCE [LARGE SCALE GENOMIC DNA]</scope>
    <source>
        <strain evidence="2">SCGC-AAA259D14</strain>
    </source>
</reference>
<dbReference type="EMBL" id="LHXL01000109">
    <property type="protein sequence ID" value="KXA88532.1"/>
    <property type="molecule type" value="Genomic_DNA"/>
</dbReference>
<feature type="region of interest" description="Disordered" evidence="1">
    <location>
        <begin position="1"/>
        <end position="31"/>
    </location>
</feature>
<organism evidence="2 3">
    <name type="scientific">candidate division MSBL1 archaeon SCGC-AAA259D14</name>
    <dbReference type="NCBI Taxonomy" id="1698261"/>
    <lineage>
        <taxon>Archaea</taxon>
        <taxon>Methanobacteriati</taxon>
        <taxon>Methanobacteriota</taxon>
        <taxon>candidate division MSBL1</taxon>
    </lineage>
</organism>
<accession>A0A133U2W7</accession>
<evidence type="ECO:0000256" key="1">
    <source>
        <dbReference type="SAM" id="MobiDB-lite"/>
    </source>
</evidence>
<protein>
    <submittedName>
        <fullName evidence="2">Uncharacterized protein</fullName>
    </submittedName>
</protein>
<name>A0A133U2W7_9EURY</name>
<evidence type="ECO:0000313" key="2">
    <source>
        <dbReference type="EMBL" id="KXA88532.1"/>
    </source>
</evidence>
<keyword evidence="3" id="KW-1185">Reference proteome</keyword>
<dbReference type="Proteomes" id="UP000070589">
    <property type="component" value="Unassembled WGS sequence"/>
</dbReference>